<dbReference type="InParanoid" id="A0A0D2A266"/>
<dbReference type="InterPro" id="IPR002777">
    <property type="entry name" value="PFD_beta-like"/>
</dbReference>
<dbReference type="CDD" id="cd23161">
    <property type="entry name" value="Prefoldin_6"/>
    <property type="match status" value="1"/>
</dbReference>
<name>A0A0D2A266_9PEZI</name>
<dbReference type="SUPFAM" id="SSF46579">
    <property type="entry name" value="Prefoldin"/>
    <property type="match status" value="1"/>
</dbReference>
<dbReference type="GO" id="GO:0051082">
    <property type="term" value="F:unfolded protein binding"/>
    <property type="evidence" value="ECO:0007669"/>
    <property type="project" value="InterPro"/>
</dbReference>
<dbReference type="GO" id="GO:0006457">
    <property type="term" value="P:protein folding"/>
    <property type="evidence" value="ECO:0007669"/>
    <property type="project" value="InterPro"/>
</dbReference>
<dbReference type="EMBL" id="KN847559">
    <property type="protein sequence ID" value="KIW00858.1"/>
    <property type="molecule type" value="Genomic_DNA"/>
</dbReference>
<dbReference type="GO" id="GO:0051087">
    <property type="term" value="F:protein-folding chaperone binding"/>
    <property type="evidence" value="ECO:0007669"/>
    <property type="project" value="TreeGrafter"/>
</dbReference>
<evidence type="ECO:0008006" key="5">
    <source>
        <dbReference type="Google" id="ProtNLM"/>
    </source>
</evidence>
<protein>
    <recommendedName>
        <fullName evidence="5">Prefoldin, beta subunit</fullName>
    </recommendedName>
</protein>
<dbReference type="GO" id="GO:0005737">
    <property type="term" value="C:cytoplasm"/>
    <property type="evidence" value="ECO:0007669"/>
    <property type="project" value="TreeGrafter"/>
</dbReference>
<dbReference type="RefSeq" id="XP_016210727.1">
    <property type="nucleotide sequence ID" value="XM_016361401.1"/>
</dbReference>
<dbReference type="STRING" id="253628.A0A0D2A266"/>
<dbReference type="HOGENOM" id="CLU_125172_2_0_1"/>
<dbReference type="InterPro" id="IPR009053">
    <property type="entry name" value="Prefoldin"/>
</dbReference>
<dbReference type="FunCoup" id="A0A0D2A266">
    <property type="interactions" value="808"/>
</dbReference>
<dbReference type="Proteomes" id="UP000053259">
    <property type="component" value="Unassembled WGS sequence"/>
</dbReference>
<accession>A0A0D2A266</accession>
<proteinExistence type="inferred from homology"/>
<dbReference type="AlphaFoldDB" id="A0A0D2A266"/>
<organism evidence="3 4">
    <name type="scientific">Verruconis gallopava</name>
    <dbReference type="NCBI Taxonomy" id="253628"/>
    <lineage>
        <taxon>Eukaryota</taxon>
        <taxon>Fungi</taxon>
        <taxon>Dikarya</taxon>
        <taxon>Ascomycota</taxon>
        <taxon>Pezizomycotina</taxon>
        <taxon>Dothideomycetes</taxon>
        <taxon>Pleosporomycetidae</taxon>
        <taxon>Venturiales</taxon>
        <taxon>Sympoventuriaceae</taxon>
        <taxon>Verruconis</taxon>
    </lineage>
</organism>
<dbReference type="FunFam" id="1.10.287.370:FF:000003">
    <property type="entry name" value="Prefoldin subunit 6"/>
    <property type="match status" value="1"/>
</dbReference>
<evidence type="ECO:0000313" key="4">
    <source>
        <dbReference type="Proteomes" id="UP000053259"/>
    </source>
</evidence>
<evidence type="ECO:0000256" key="2">
    <source>
        <dbReference type="ARBA" id="ARBA00023186"/>
    </source>
</evidence>
<dbReference type="Gene3D" id="1.10.287.370">
    <property type="match status" value="1"/>
</dbReference>
<reference evidence="3 4" key="1">
    <citation type="submission" date="2015-01" db="EMBL/GenBank/DDBJ databases">
        <title>The Genome Sequence of Ochroconis gallopava CBS43764.</title>
        <authorList>
            <consortium name="The Broad Institute Genomics Platform"/>
            <person name="Cuomo C."/>
            <person name="de Hoog S."/>
            <person name="Gorbushina A."/>
            <person name="Stielow B."/>
            <person name="Teixiera M."/>
            <person name="Abouelleil A."/>
            <person name="Chapman S.B."/>
            <person name="Priest M."/>
            <person name="Young S.K."/>
            <person name="Wortman J."/>
            <person name="Nusbaum C."/>
            <person name="Birren B."/>
        </authorList>
    </citation>
    <scope>NUCLEOTIDE SEQUENCE [LARGE SCALE GENOMIC DNA]</scope>
    <source>
        <strain evidence="3 4">CBS 43764</strain>
    </source>
</reference>
<dbReference type="VEuPathDB" id="FungiDB:PV09_07615"/>
<evidence type="ECO:0000313" key="3">
    <source>
        <dbReference type="EMBL" id="KIW00858.1"/>
    </source>
</evidence>
<gene>
    <name evidence="3" type="ORF">PV09_07615</name>
</gene>
<dbReference type="PANTHER" id="PTHR21431">
    <property type="entry name" value="PREFOLDIN SUBUNIT 6"/>
    <property type="match status" value="1"/>
</dbReference>
<dbReference type="OrthoDB" id="248120at2759"/>
<dbReference type="GO" id="GO:0016272">
    <property type="term" value="C:prefoldin complex"/>
    <property type="evidence" value="ECO:0007669"/>
    <property type="project" value="InterPro"/>
</dbReference>
<comment type="similarity">
    <text evidence="1">Belongs to the prefoldin subunit beta family.</text>
</comment>
<dbReference type="GeneID" id="27315588"/>
<keyword evidence="2" id="KW-0143">Chaperone</keyword>
<keyword evidence="4" id="KW-1185">Reference proteome</keyword>
<dbReference type="GO" id="GO:0051131">
    <property type="term" value="P:chaperone-mediated protein complex assembly"/>
    <property type="evidence" value="ECO:0007669"/>
    <property type="project" value="TreeGrafter"/>
</dbReference>
<evidence type="ECO:0000256" key="1">
    <source>
        <dbReference type="ARBA" id="ARBA00008045"/>
    </source>
</evidence>
<sequence>MADLQAKLQTLSDEFSKLQSDLQTQISIRQTLSSQEQENLSVQAEFSTLKEHNTVYKLIGPVLLKQDQEEAKMSVESRLGYIQGEIKRVEGLIKDLQDGMEKKRGEIVSTQIALQGGAK</sequence>
<dbReference type="PANTHER" id="PTHR21431:SF0">
    <property type="entry name" value="PREFOLDIN SUBUNIT 6"/>
    <property type="match status" value="1"/>
</dbReference>
<dbReference type="Pfam" id="PF01920">
    <property type="entry name" value="Prefoldin_2"/>
    <property type="match status" value="1"/>
</dbReference>